<dbReference type="GO" id="GO:0051537">
    <property type="term" value="F:2 iron, 2 sulfur cluster binding"/>
    <property type="evidence" value="ECO:0007669"/>
    <property type="project" value="UniProtKB-KW"/>
</dbReference>
<dbReference type="EMBL" id="CP122566">
    <property type="protein sequence ID" value="WGH93925.1"/>
    <property type="molecule type" value="Genomic_DNA"/>
</dbReference>
<keyword evidence="12" id="KW-1185">Reference proteome</keyword>
<dbReference type="Proteomes" id="UP001224674">
    <property type="component" value="Chromosome"/>
</dbReference>
<name>A0AAJ6APV1_9MICC</name>
<keyword evidence="6" id="KW-0411">Iron-sulfur</keyword>
<protein>
    <recommendedName>
        <fullName evidence="2">Cytochrome bc1 complex Rieske iron-sulfur subunit</fullName>
    </recommendedName>
    <alternativeName>
        <fullName evidence="8">Cytochrome bc1 reductase complex subunit QcrA</fullName>
    </alternativeName>
</protein>
<evidence type="ECO:0000259" key="10">
    <source>
        <dbReference type="PROSITE" id="PS51296"/>
    </source>
</evidence>
<evidence type="ECO:0000256" key="7">
    <source>
        <dbReference type="ARBA" id="ARBA00023157"/>
    </source>
</evidence>
<evidence type="ECO:0000256" key="8">
    <source>
        <dbReference type="ARBA" id="ARBA00029586"/>
    </source>
</evidence>
<dbReference type="AlphaFoldDB" id="A0AAJ6APV1"/>
<evidence type="ECO:0000256" key="1">
    <source>
        <dbReference type="ARBA" id="ARBA00002494"/>
    </source>
</evidence>
<dbReference type="PROSITE" id="PS51318">
    <property type="entry name" value="TAT"/>
    <property type="match status" value="1"/>
</dbReference>
<dbReference type="Gene3D" id="2.102.10.10">
    <property type="entry name" value="Rieske [2Fe-2S] iron-sulphur domain"/>
    <property type="match status" value="1"/>
</dbReference>
<evidence type="ECO:0000313" key="11">
    <source>
        <dbReference type="EMBL" id="WGH93925.1"/>
    </source>
</evidence>
<evidence type="ECO:0000256" key="6">
    <source>
        <dbReference type="ARBA" id="ARBA00023014"/>
    </source>
</evidence>
<dbReference type="PANTHER" id="PTHR10134">
    <property type="entry name" value="CYTOCHROME B-C1 COMPLEX SUBUNIT RIESKE, MITOCHONDRIAL"/>
    <property type="match status" value="1"/>
</dbReference>
<evidence type="ECO:0000256" key="2">
    <source>
        <dbReference type="ARBA" id="ARBA00015816"/>
    </source>
</evidence>
<dbReference type="PROSITE" id="PS51296">
    <property type="entry name" value="RIESKE"/>
    <property type="match status" value="1"/>
</dbReference>
<keyword evidence="3" id="KW-0001">2Fe-2S</keyword>
<evidence type="ECO:0000256" key="5">
    <source>
        <dbReference type="ARBA" id="ARBA00023004"/>
    </source>
</evidence>
<dbReference type="GO" id="GO:0004497">
    <property type="term" value="F:monooxygenase activity"/>
    <property type="evidence" value="ECO:0007669"/>
    <property type="project" value="UniProtKB-ARBA"/>
</dbReference>
<keyword evidence="7" id="KW-1015">Disulfide bond</keyword>
<dbReference type="PRINTS" id="PR00162">
    <property type="entry name" value="RIESKE"/>
</dbReference>
<dbReference type="InterPro" id="IPR005805">
    <property type="entry name" value="Rieske_Fe-S_prot_C"/>
</dbReference>
<dbReference type="GO" id="GO:0046872">
    <property type="term" value="F:metal ion binding"/>
    <property type="evidence" value="ECO:0007669"/>
    <property type="project" value="UniProtKB-KW"/>
</dbReference>
<organism evidence="11 12">
    <name type="scientific">Auritidibacter ignavus</name>
    <dbReference type="NCBI Taxonomy" id="678932"/>
    <lineage>
        <taxon>Bacteria</taxon>
        <taxon>Bacillati</taxon>
        <taxon>Actinomycetota</taxon>
        <taxon>Actinomycetes</taxon>
        <taxon>Micrococcales</taxon>
        <taxon>Micrococcaceae</taxon>
        <taxon>Auritidibacter</taxon>
    </lineage>
</organism>
<evidence type="ECO:0000256" key="4">
    <source>
        <dbReference type="ARBA" id="ARBA00022723"/>
    </source>
</evidence>
<dbReference type="InterPro" id="IPR014349">
    <property type="entry name" value="Rieske_Fe-S_prot"/>
</dbReference>
<accession>A0AAJ6APV1</accession>
<dbReference type="GO" id="GO:0016705">
    <property type="term" value="F:oxidoreductase activity, acting on paired donors, with incorporation or reduction of molecular oxygen"/>
    <property type="evidence" value="ECO:0007669"/>
    <property type="project" value="UniProtKB-ARBA"/>
</dbReference>
<dbReference type="SUPFAM" id="SSF50022">
    <property type="entry name" value="ISP domain"/>
    <property type="match status" value="1"/>
</dbReference>
<reference evidence="11 12" key="1">
    <citation type="submission" date="2023-03" db="EMBL/GenBank/DDBJ databases">
        <title>Complete genome sequences of several Auritidibacter ignavus strains isolated from ear infections.</title>
        <authorList>
            <person name="Baehr T."/>
            <person name="Baumhoegger A.M."/>
        </authorList>
    </citation>
    <scope>NUCLEOTIDE SEQUENCE [LARGE SCALE GENOMIC DNA]</scope>
    <source>
        <strain evidence="11 12">BABAE-6</strain>
    </source>
</reference>
<dbReference type="CDD" id="cd03467">
    <property type="entry name" value="Rieske"/>
    <property type="match status" value="1"/>
</dbReference>
<dbReference type="InterPro" id="IPR017941">
    <property type="entry name" value="Rieske_2Fe-2S"/>
</dbReference>
<evidence type="ECO:0000256" key="9">
    <source>
        <dbReference type="ARBA" id="ARBA00034078"/>
    </source>
</evidence>
<comment type="cofactor">
    <cofactor evidence="9">
        <name>[2Fe-2S] cluster</name>
        <dbReference type="ChEBI" id="CHEBI:190135"/>
    </cofactor>
</comment>
<gene>
    <name evidence="11" type="ORF">QDX21_03760</name>
</gene>
<dbReference type="GO" id="GO:0016020">
    <property type="term" value="C:membrane"/>
    <property type="evidence" value="ECO:0007669"/>
    <property type="project" value="InterPro"/>
</dbReference>
<evidence type="ECO:0000256" key="3">
    <source>
        <dbReference type="ARBA" id="ARBA00022714"/>
    </source>
</evidence>
<feature type="domain" description="Rieske" evidence="10">
    <location>
        <begin position="59"/>
        <end position="158"/>
    </location>
</feature>
<comment type="function">
    <text evidence="1">Iron-sulfur subunit of the cytochrome bc1 complex, an essential component of the respiratory electron transport chain required for ATP synthesis. The bc1 complex catalyzes the oxidation of menaquinol and the reduction of cytochrome c in the respiratory chain. The bc1 complex operates through a Q-cycle mechanism that couples electron transfer to generation of the proton gradient that drives ATP synthesis.</text>
</comment>
<dbReference type="Pfam" id="PF00355">
    <property type="entry name" value="Rieske"/>
    <property type="match status" value="1"/>
</dbReference>
<keyword evidence="5" id="KW-0408">Iron</keyword>
<sequence>MTENPEQTGSTCADGSSHLDRRQLLSGTAAIVAGGASMLGLSSCAPAEPDTVEDFSGQPTEVLDADLLPVGEATGVHTGDYDLLIYRDSESSVQAFHAICPHQGCIVRVGEGAEPAPDFTCPCHSSRFDSETGDVLGGPAPRGLRRHPAEVRDGGIWVEV</sequence>
<dbReference type="InterPro" id="IPR006311">
    <property type="entry name" value="TAT_signal"/>
</dbReference>
<evidence type="ECO:0000313" key="12">
    <source>
        <dbReference type="Proteomes" id="UP001224674"/>
    </source>
</evidence>
<dbReference type="RefSeq" id="WP_158524652.1">
    <property type="nucleotide sequence ID" value="NZ_CP122566.1"/>
</dbReference>
<keyword evidence="4" id="KW-0479">Metal-binding</keyword>
<dbReference type="InterPro" id="IPR036922">
    <property type="entry name" value="Rieske_2Fe-2S_sf"/>
</dbReference>
<proteinExistence type="predicted"/>